<sequence>MKKNKKNEVRIRKTLTLSLAATMIAAPIVGAATPVFAANNTPYAVISDQSLELGKELVSNAVAAAQYPKNLVSENNWDKDEMSEDDVNYWGISQANPKQKLVRVTTSDPIEIVDFTYEGTFVDEEGRTNLRLSYMEKSSAVSAVWKQALFRFDDDLYNAIDWEKSKGITEKGVEYKFTTAPGKNEKLLSVAKMIAERTQNKNNLPINLVLKDGVNLNNLGKKNYLIQMRLVDAKNQRIYAFAPGKSALDYSTYTRTTSVSLEDKIDTLFKKGPMQKTGDYLAVQRSFLSEFIANPDGYADSSNLGLVRTQYQGERGTAPGNTTDGKPTGFAQVFDARFVEYFKEDPQGNIAYTNLLKSDRTEYDKQVRVPIKKENINYSEDRKLAYIVIGESNFTKEGVSVVSVDKMNRKISLDGFYFTAIDYVVDKEKFQETFQTTGTTKVNFSIMTGWIETNPKGWTIFEKDYDDDYVSYAGESYIVDTTQQPESNQIIIQVGNPEEALLRRFQGYYAGYKGSDNGFEKIKQLADGVFEFSLREGAKISNGEKLRIYIPDSGNHEGPVNFMEMKNGSKLNEGAATLKLEKDRNINMHLYKKGNKGSFKLKYTLADGTESELDFTPKALWNYNDKDKVLTGVPNKSITSTGGNFWINTKKLKPGSDIIVEAYDENGVKQENLTSSFKYKSLNKLDEKYTRMAWVDHTEDLSQIGIEKSTYVPYQEIYTNDYADGYDDWYKDSRVETDATKFMTKTSHILGFAKYEGAKVRMRYINPENITYVGKADSESNEYDNNGDIKGKDVTKVVNVKGTDHDAYLYDLDLTQISEFKDSTPAGAGLELKKDMKLIFNSSNGSALPSDWIESRVKTRVLFDSTDGSFADTKTKAIKVVPDNEKFFEEDGYVANGFEGAGANTATGDKFPEAPKADDKTFLGWATEAGKTKLGKTVVKAADYEALTEAEKFTATTQVPTHQVVYAIWSEEKLITFDANGGAFDDGSKTKTDDVTDGVTAPTDPTLEGKEFKGWASTPDATEAEDGILENVTDAKTVYAVWGEPTQQATQAPTVTEPKAGDKTIKGTAPAGSDVTVTLPDGTELTTKADGEGNWSVDVPADKELTEGAEVKAKAQEDGKKASDEAKATVAKADETTQAPTV</sequence>
<evidence type="ECO:0000313" key="3">
    <source>
        <dbReference type="EMBL" id="MBU5668668.1"/>
    </source>
</evidence>
<comment type="caution">
    <text evidence="3">The sequence shown here is derived from an EMBL/GenBank/DDBJ whole genome shotgun (WGS) entry which is preliminary data.</text>
</comment>
<reference evidence="3 4" key="1">
    <citation type="submission" date="2021-06" db="EMBL/GenBank/DDBJ databases">
        <authorList>
            <person name="Sun Q."/>
            <person name="Li D."/>
        </authorList>
    </citation>
    <scope>NUCLEOTIDE SEQUENCE [LARGE SCALE GENOMIC DNA]</scope>
    <source>
        <strain evidence="3 4">MSJ-1</strain>
    </source>
</reference>
<accession>A0ABS6FGT1</accession>
<dbReference type="RefSeq" id="WP_216548502.1">
    <property type="nucleotide sequence ID" value="NZ_JAHLQO010000001.1"/>
</dbReference>
<dbReference type="Pfam" id="PF09479">
    <property type="entry name" value="Flg_new"/>
    <property type="match status" value="1"/>
</dbReference>
<name>A0ABS6FGT1_9FIRM</name>
<keyword evidence="2" id="KW-0732">Signal</keyword>
<evidence type="ECO:0000256" key="1">
    <source>
        <dbReference type="SAM" id="MobiDB-lite"/>
    </source>
</evidence>
<feature type="non-terminal residue" evidence="3">
    <location>
        <position position="1142"/>
    </location>
</feature>
<feature type="signal peptide" evidence="2">
    <location>
        <begin position="1"/>
        <end position="37"/>
    </location>
</feature>
<protein>
    <submittedName>
        <fullName evidence="3">InlB B-repeat-containing protein</fullName>
    </submittedName>
</protein>
<dbReference type="EMBL" id="JAHLQO010000001">
    <property type="protein sequence ID" value="MBU5668668.1"/>
    <property type="molecule type" value="Genomic_DNA"/>
</dbReference>
<organism evidence="3 4">
    <name type="scientific">Peptoniphilus ovalis</name>
    <dbReference type="NCBI Taxonomy" id="2841503"/>
    <lineage>
        <taxon>Bacteria</taxon>
        <taxon>Bacillati</taxon>
        <taxon>Bacillota</taxon>
        <taxon>Tissierellia</taxon>
        <taxon>Tissierellales</taxon>
        <taxon>Peptoniphilaceae</taxon>
        <taxon>Peptoniphilus</taxon>
    </lineage>
</organism>
<dbReference type="Proteomes" id="UP000783742">
    <property type="component" value="Unassembled WGS sequence"/>
</dbReference>
<keyword evidence="4" id="KW-1185">Reference proteome</keyword>
<evidence type="ECO:0000256" key="2">
    <source>
        <dbReference type="SAM" id="SignalP"/>
    </source>
</evidence>
<feature type="region of interest" description="Disordered" evidence="1">
    <location>
        <begin position="988"/>
        <end position="1007"/>
    </location>
</feature>
<feature type="compositionally biased region" description="Basic and acidic residues" evidence="1">
    <location>
        <begin position="1100"/>
        <end position="1135"/>
    </location>
</feature>
<proteinExistence type="predicted"/>
<evidence type="ECO:0000313" key="4">
    <source>
        <dbReference type="Proteomes" id="UP000783742"/>
    </source>
</evidence>
<gene>
    <name evidence="3" type="ORF">KQI68_02320</name>
</gene>
<feature type="region of interest" description="Disordered" evidence="1">
    <location>
        <begin position="1048"/>
        <end position="1142"/>
    </location>
</feature>
<dbReference type="InterPro" id="IPR013378">
    <property type="entry name" value="InlB-like_B-rpt"/>
</dbReference>
<feature type="chain" id="PRO_5047291242" evidence="2">
    <location>
        <begin position="38"/>
        <end position="1142"/>
    </location>
</feature>